<accession>A0A9Q2ZVK3</accession>
<evidence type="ECO:0000256" key="1">
    <source>
        <dbReference type="ARBA" id="ARBA00001974"/>
    </source>
</evidence>
<dbReference type="GO" id="GO:0070224">
    <property type="term" value="F:sulfide:quinone oxidoreductase activity"/>
    <property type="evidence" value="ECO:0007669"/>
    <property type="project" value="TreeGrafter"/>
</dbReference>
<sequence>MDKRAQKFDILIAGGGAAGIGLAASLRKRDKQLKIGIIEPSQWHYYQPSWTLVGGGAYKVKDSKRNTKALIPQGVTWIESAVKDFEPDSNQVKLSNGETLEYQQLAVALGLKSNWDQIPGLKESLGKNGVTSNYSYEYAPYTWELVKNLKSGKAIFTQPPMPIKCPGAPQKAMYLSCYEWEQQGVLKQIEVELDNAGGALFGVADFVPPLMEYVKHYEAKLIFNSNLIAVDGPKQKATFAVKAADGTIEHVEKSFAMLHAVPPQGPQDCLKESQIANAVGWVEVDQFTLQSTKFQNIFGLGDCCSSPNSKTAAAARKQIVVVAENLLAARNSKTLPLKYDGYGSCPLTVERGKIVLAEFGFGGKLLPTFPWLINPLKATRLAWILKRDILPWLYWNAMLKGHEWLAKPFKN</sequence>
<keyword evidence="4" id="KW-0274">FAD</keyword>
<dbReference type="SUPFAM" id="SSF51905">
    <property type="entry name" value="FAD/NAD(P)-binding domain"/>
    <property type="match status" value="2"/>
</dbReference>
<proteinExistence type="predicted"/>
<dbReference type="Gene3D" id="3.50.50.60">
    <property type="entry name" value="FAD/NAD(P)-binding domain"/>
    <property type="match status" value="2"/>
</dbReference>
<keyword evidence="6" id="KW-0560">Oxidoreductase</keyword>
<dbReference type="GO" id="GO:0070221">
    <property type="term" value="P:sulfide oxidation, using sulfide:quinone oxidoreductase"/>
    <property type="evidence" value="ECO:0007669"/>
    <property type="project" value="TreeGrafter"/>
</dbReference>
<comment type="caution">
    <text evidence="8">The sequence shown here is derived from an EMBL/GenBank/DDBJ whole genome shotgun (WGS) entry which is preliminary data.</text>
</comment>
<dbReference type="Pfam" id="PF07992">
    <property type="entry name" value="Pyr_redox_2"/>
    <property type="match status" value="1"/>
</dbReference>
<reference evidence="8" key="1">
    <citation type="journal article" date="2021" name="Genome Biol. Evol.">
        <title>Continental-Scale Gene Flow Prevents Allopatric Divergence of Pelagic Freshwater Bacteria.</title>
        <authorList>
            <person name="Hoetzinger M."/>
            <person name="Pitt A."/>
            <person name="Huemer A."/>
            <person name="Hahn M.W."/>
        </authorList>
    </citation>
    <scope>NUCLEOTIDE SEQUENCE</scope>
    <source>
        <strain evidence="8">SM1-W8</strain>
    </source>
</reference>
<evidence type="ECO:0000256" key="2">
    <source>
        <dbReference type="ARBA" id="ARBA00022630"/>
    </source>
</evidence>
<protein>
    <submittedName>
        <fullName evidence="8">NAD(P)/FAD-dependent oxidoreductase</fullName>
    </submittedName>
</protein>
<evidence type="ECO:0000313" key="9">
    <source>
        <dbReference type="Proteomes" id="UP000783102"/>
    </source>
</evidence>
<organism evidence="8 9">
    <name type="scientific">Polynucleobacter paneuropaeus</name>
    <dbReference type="NCBI Taxonomy" id="2527775"/>
    <lineage>
        <taxon>Bacteria</taxon>
        <taxon>Pseudomonadati</taxon>
        <taxon>Pseudomonadota</taxon>
        <taxon>Betaproteobacteria</taxon>
        <taxon>Burkholderiales</taxon>
        <taxon>Burkholderiaceae</taxon>
        <taxon>Polynucleobacter</taxon>
    </lineage>
</organism>
<dbReference type="Proteomes" id="UP000783102">
    <property type="component" value="Unassembled WGS sequence"/>
</dbReference>
<dbReference type="InterPro" id="IPR015904">
    <property type="entry name" value="Sulphide_quinone_reductase"/>
</dbReference>
<dbReference type="PANTHER" id="PTHR10632">
    <property type="entry name" value="SULFIDE:QUINONE OXIDOREDUCTASE"/>
    <property type="match status" value="1"/>
</dbReference>
<comment type="cofactor">
    <cofactor evidence="1">
        <name>FAD</name>
        <dbReference type="ChEBI" id="CHEBI:57692"/>
    </cofactor>
</comment>
<evidence type="ECO:0000313" key="8">
    <source>
        <dbReference type="EMBL" id="MBT8550749.1"/>
    </source>
</evidence>
<dbReference type="FunFam" id="3.50.50.60:FF:000034">
    <property type="entry name" value="sulfide:quinone oxidoreductase, mitochondrial"/>
    <property type="match status" value="1"/>
</dbReference>
<evidence type="ECO:0000256" key="3">
    <source>
        <dbReference type="ARBA" id="ARBA00022719"/>
    </source>
</evidence>
<name>A0A9Q2ZVK3_9BURK</name>
<feature type="domain" description="FAD/NAD(P)-binding" evidence="7">
    <location>
        <begin position="8"/>
        <end position="128"/>
    </location>
</feature>
<keyword evidence="3" id="KW-0874">Quinone</keyword>
<gene>
    <name evidence="8" type="ORF">G6731_02060</name>
</gene>
<dbReference type="InterPro" id="IPR023753">
    <property type="entry name" value="FAD/NAD-binding_dom"/>
</dbReference>
<evidence type="ECO:0000259" key="7">
    <source>
        <dbReference type="Pfam" id="PF07992"/>
    </source>
</evidence>
<evidence type="ECO:0000256" key="4">
    <source>
        <dbReference type="ARBA" id="ARBA00022827"/>
    </source>
</evidence>
<dbReference type="EMBL" id="JAANEY010000001">
    <property type="protein sequence ID" value="MBT8550749.1"/>
    <property type="molecule type" value="Genomic_DNA"/>
</dbReference>
<keyword evidence="2" id="KW-0285">Flavoprotein</keyword>
<dbReference type="GO" id="GO:0048038">
    <property type="term" value="F:quinone binding"/>
    <property type="evidence" value="ECO:0007669"/>
    <property type="project" value="UniProtKB-KW"/>
</dbReference>
<dbReference type="InterPro" id="IPR036188">
    <property type="entry name" value="FAD/NAD-bd_sf"/>
</dbReference>
<evidence type="ECO:0000256" key="6">
    <source>
        <dbReference type="ARBA" id="ARBA00023002"/>
    </source>
</evidence>
<dbReference type="GO" id="GO:0071949">
    <property type="term" value="F:FAD binding"/>
    <property type="evidence" value="ECO:0007669"/>
    <property type="project" value="TreeGrafter"/>
</dbReference>
<dbReference type="AlphaFoldDB" id="A0A9Q2ZVK3"/>
<keyword evidence="5" id="KW-0809">Transit peptide</keyword>
<dbReference type="PANTHER" id="PTHR10632:SF2">
    <property type="entry name" value="SULFIDE:QUINONE OXIDOREDUCTASE, MITOCHONDRIAL"/>
    <property type="match status" value="1"/>
</dbReference>
<evidence type="ECO:0000256" key="5">
    <source>
        <dbReference type="ARBA" id="ARBA00022946"/>
    </source>
</evidence>